<evidence type="ECO:0000256" key="1">
    <source>
        <dbReference type="ARBA" id="ARBA00007682"/>
    </source>
</evidence>
<dbReference type="GO" id="GO:0006355">
    <property type="term" value="P:regulation of DNA-templated transcription"/>
    <property type="evidence" value="ECO:0007669"/>
    <property type="project" value="InterPro"/>
</dbReference>
<comment type="similarity">
    <text evidence="1">Belongs to the CNOT2/3/5 family.</text>
</comment>
<dbReference type="InterPro" id="IPR007282">
    <property type="entry name" value="NOT2/3/5_C"/>
</dbReference>
<organism evidence="6 7">
    <name type="scientific">Zostera marina</name>
    <name type="common">Eelgrass</name>
    <dbReference type="NCBI Taxonomy" id="29655"/>
    <lineage>
        <taxon>Eukaryota</taxon>
        <taxon>Viridiplantae</taxon>
        <taxon>Streptophyta</taxon>
        <taxon>Embryophyta</taxon>
        <taxon>Tracheophyta</taxon>
        <taxon>Spermatophyta</taxon>
        <taxon>Magnoliopsida</taxon>
        <taxon>Liliopsida</taxon>
        <taxon>Zosteraceae</taxon>
        <taxon>Zostera</taxon>
    </lineage>
</organism>
<evidence type="ECO:0000256" key="4">
    <source>
        <dbReference type="SAM" id="MobiDB-lite"/>
    </source>
</evidence>
<feature type="domain" description="NOT2/NOT3/NOT5 C-terminal" evidence="5">
    <location>
        <begin position="442"/>
        <end position="562"/>
    </location>
</feature>
<keyword evidence="7" id="KW-1185">Reference proteome</keyword>
<evidence type="ECO:0000259" key="5">
    <source>
        <dbReference type="Pfam" id="PF04153"/>
    </source>
</evidence>
<dbReference type="STRING" id="29655.A0A0K9PL04"/>
<dbReference type="InterPro" id="IPR038635">
    <property type="entry name" value="CCR4-NOT_su2/3/5_C_sf"/>
</dbReference>
<dbReference type="GO" id="GO:0030015">
    <property type="term" value="C:CCR4-NOT core complex"/>
    <property type="evidence" value="ECO:0000318"/>
    <property type="project" value="GO_Central"/>
</dbReference>
<dbReference type="GO" id="GO:0000932">
    <property type="term" value="C:P-body"/>
    <property type="evidence" value="ECO:0000318"/>
    <property type="project" value="GO_Central"/>
</dbReference>
<reference evidence="7" key="1">
    <citation type="journal article" date="2016" name="Nature">
        <title>The genome of the seagrass Zostera marina reveals angiosperm adaptation to the sea.</title>
        <authorList>
            <person name="Olsen J.L."/>
            <person name="Rouze P."/>
            <person name="Verhelst B."/>
            <person name="Lin Y.-C."/>
            <person name="Bayer T."/>
            <person name="Collen J."/>
            <person name="Dattolo E."/>
            <person name="De Paoli E."/>
            <person name="Dittami S."/>
            <person name="Maumus F."/>
            <person name="Michel G."/>
            <person name="Kersting A."/>
            <person name="Lauritano C."/>
            <person name="Lohaus R."/>
            <person name="Toepel M."/>
            <person name="Tonon T."/>
            <person name="Vanneste K."/>
            <person name="Amirebrahimi M."/>
            <person name="Brakel J."/>
            <person name="Bostroem C."/>
            <person name="Chovatia M."/>
            <person name="Grimwood J."/>
            <person name="Jenkins J.W."/>
            <person name="Jueterbock A."/>
            <person name="Mraz A."/>
            <person name="Stam W.T."/>
            <person name="Tice H."/>
            <person name="Bornberg-Bauer E."/>
            <person name="Green P.J."/>
            <person name="Pearson G.A."/>
            <person name="Procaccini G."/>
            <person name="Duarte C.M."/>
            <person name="Schmutz J."/>
            <person name="Reusch T.B.H."/>
            <person name="Van de Peer Y."/>
        </authorList>
    </citation>
    <scope>NUCLEOTIDE SEQUENCE [LARGE SCALE GENOMIC DNA]</scope>
    <source>
        <strain evidence="7">cv. Finnish</strain>
    </source>
</reference>
<dbReference type="Pfam" id="PF04153">
    <property type="entry name" value="NOT2_3_5_C"/>
    <property type="match status" value="1"/>
</dbReference>
<protein>
    <submittedName>
        <fullName evidence="6">Putative NOT transcription complex subunit VIP2</fullName>
    </submittedName>
</protein>
<dbReference type="Proteomes" id="UP000036987">
    <property type="component" value="Unassembled WGS sequence"/>
</dbReference>
<evidence type="ECO:0000256" key="2">
    <source>
        <dbReference type="ARBA" id="ARBA00023015"/>
    </source>
</evidence>
<dbReference type="AlphaFoldDB" id="A0A0K9PL04"/>
<evidence type="ECO:0000256" key="3">
    <source>
        <dbReference type="ARBA" id="ARBA00023163"/>
    </source>
</evidence>
<dbReference type="EMBL" id="LFYR01000753">
    <property type="protein sequence ID" value="KMZ69738.1"/>
    <property type="molecule type" value="Genomic_DNA"/>
</dbReference>
<accession>A0A0K9PL04</accession>
<comment type="caution">
    <text evidence="6">The sequence shown here is derived from an EMBL/GenBank/DDBJ whole genome shotgun (WGS) entry which is preliminary data.</text>
</comment>
<dbReference type="GO" id="GO:0000289">
    <property type="term" value="P:nuclear-transcribed mRNA poly(A) tail shortening"/>
    <property type="evidence" value="ECO:0000318"/>
    <property type="project" value="GO_Central"/>
</dbReference>
<evidence type="ECO:0000313" key="6">
    <source>
        <dbReference type="EMBL" id="KMZ69738.1"/>
    </source>
</evidence>
<dbReference type="Gene3D" id="2.30.30.1020">
    <property type="entry name" value="CCR4-NOT complex subunit 2/3/5, C-terminal domain"/>
    <property type="match status" value="1"/>
</dbReference>
<keyword evidence="2" id="KW-0805">Transcription regulation</keyword>
<dbReference type="InterPro" id="IPR040168">
    <property type="entry name" value="Not2/3/5"/>
</dbReference>
<dbReference type="PANTHER" id="PTHR23326">
    <property type="entry name" value="CCR4 NOT-RELATED"/>
    <property type="match status" value="1"/>
</dbReference>
<feature type="compositionally biased region" description="Polar residues" evidence="4">
    <location>
        <begin position="311"/>
        <end position="370"/>
    </location>
</feature>
<feature type="compositionally biased region" description="Polar residues" evidence="4">
    <location>
        <begin position="228"/>
        <end position="237"/>
    </location>
</feature>
<feature type="compositionally biased region" description="Polar residues" evidence="4">
    <location>
        <begin position="288"/>
        <end position="300"/>
    </location>
</feature>
<evidence type="ECO:0000313" key="7">
    <source>
        <dbReference type="Proteomes" id="UP000036987"/>
    </source>
</evidence>
<sequence>MTSHNNSTSNSSDSTGLSFSPLYSSLSPMASVFHHTGSVQGRHNMHGNFIPNMAGPRPSCNTALGGVPSSGIQQPGGNIFGGRFVPNNLSIASQTVHGNPHAHSGFNSMGTPAFNSSLGGVGGSISVINSNSAVINNHNSIANFGVSSMIRNMDPRITGSMSNIVGSNMGRNISSGGLSGPGLSARSNFAVGSSTSFNAQGINRIDAGMMQYGPDILGMYGTSYQNTGGPLSQNQFQGGMRRLNDSRADDNSLFDMNDFPQLSVQSSSVRGPQGPLVSLRKQGRGANSVVQQSQEFSIQNEDFPALPGYKGNTSFKEQVRENASVTQPQQFPTSGQPVIGSRSMNSTNSLSGVGVHNQPSQQYQNSQKHSQFRLQPISLIGPSNKDQTQKSTAGSEDPDYRYTIKYLSDTMGNELPANSLLSLGVDLTLLGLNLSTNTDNLHSTFASPWSEEPWQGNPEYKVPACFNTETPPLKRELFSRFRLDSLFYIFYSSPRDEAQLLAAHELCEKGWFYHKELRMWLTPVANVKPVKTSKDLQKGSYICFDPSKWETIRKDDLVIHYDLIEKPPVV</sequence>
<feature type="region of interest" description="Disordered" evidence="4">
    <location>
        <begin position="228"/>
        <end position="370"/>
    </location>
</feature>
<name>A0A0K9PL04_ZOSMR</name>
<feature type="compositionally biased region" description="Polar residues" evidence="4">
    <location>
        <begin position="260"/>
        <end position="270"/>
    </location>
</feature>
<proteinExistence type="inferred from homology"/>
<keyword evidence="3" id="KW-0804">Transcription</keyword>
<dbReference type="OrthoDB" id="25391at2759"/>
<dbReference type="OMA" id="VPIVQQH"/>
<gene>
    <name evidence="6" type="ORF">ZOSMA_208G00310</name>
</gene>